<dbReference type="SUPFAM" id="SSF53850">
    <property type="entry name" value="Periplasmic binding protein-like II"/>
    <property type="match status" value="1"/>
</dbReference>
<dbReference type="Proteomes" id="UP000630528">
    <property type="component" value="Unassembled WGS sequence"/>
</dbReference>
<proteinExistence type="inferred from homology"/>
<dbReference type="AlphaFoldDB" id="A0A934WML3"/>
<gene>
    <name evidence="3" type="ORF">JJB11_11780</name>
</gene>
<evidence type="ECO:0000256" key="2">
    <source>
        <dbReference type="SAM" id="SignalP"/>
    </source>
</evidence>
<comment type="similarity">
    <text evidence="1">Belongs to the UPF0065 (bug) family.</text>
</comment>
<reference evidence="3" key="1">
    <citation type="journal article" date="2012" name="J. Microbiol. Biotechnol.">
        <title>Ramlibacter ginsenosidimutans sp. nov., with ginsenoside-converting activity.</title>
        <authorList>
            <person name="Wang L."/>
            <person name="An D.S."/>
            <person name="Kim S.G."/>
            <person name="Jin F.X."/>
            <person name="Kim S.C."/>
            <person name="Lee S.T."/>
            <person name="Im W.T."/>
        </authorList>
    </citation>
    <scope>NUCLEOTIDE SEQUENCE</scope>
    <source>
        <strain evidence="3">KACC 17527</strain>
    </source>
</reference>
<organism evidence="3 4">
    <name type="scientific">Ramlibacter ginsenosidimutans</name>
    <dbReference type="NCBI Taxonomy" id="502333"/>
    <lineage>
        <taxon>Bacteria</taxon>
        <taxon>Pseudomonadati</taxon>
        <taxon>Pseudomonadota</taxon>
        <taxon>Betaproteobacteria</taxon>
        <taxon>Burkholderiales</taxon>
        <taxon>Comamonadaceae</taxon>
        <taxon>Ramlibacter</taxon>
    </lineage>
</organism>
<sequence>MNKRFFLHALAAGAVLAISLPAAAQNWKPTRPINLIVPWAAGGSTDQVTRVTAAELEKALGQTIVIVNQPGASGAIGTKSALDAPKDGYTWTAGAAQDLGAYQSLGSVNTSIKDWHLFLNVANVQVIGVNPSRPWHTAKELLDDMHKRPGQISVATAGVTSAAHAAMDEIVKATGVKYKEVSYDGGNPAVVATVAGEADLTTQLAVEQADMIRGKRLRPLAVVSNKPLELEGYGTIPPLSATVPGFHAPANYFGIFIPKGVPDEVVKTVERLWAQNIAKSEALKKYATSRGALFDPLYGEEAQKAVWPAVQANAWNLHASGKTKVSPDTVGIPKP</sequence>
<evidence type="ECO:0000256" key="1">
    <source>
        <dbReference type="ARBA" id="ARBA00006987"/>
    </source>
</evidence>
<dbReference type="Pfam" id="PF03401">
    <property type="entry name" value="TctC"/>
    <property type="match status" value="1"/>
</dbReference>
<keyword evidence="4" id="KW-1185">Reference proteome</keyword>
<dbReference type="PANTHER" id="PTHR42928">
    <property type="entry name" value="TRICARBOXYLATE-BINDING PROTEIN"/>
    <property type="match status" value="1"/>
</dbReference>
<name>A0A934WML3_9BURK</name>
<accession>A0A934WML3</accession>
<dbReference type="CDD" id="cd07012">
    <property type="entry name" value="PBP2_Bug_TTT"/>
    <property type="match status" value="1"/>
</dbReference>
<feature type="signal peptide" evidence="2">
    <location>
        <begin position="1"/>
        <end position="24"/>
    </location>
</feature>
<dbReference type="EMBL" id="JAEPWM010000004">
    <property type="protein sequence ID" value="MBK6006771.1"/>
    <property type="molecule type" value="Genomic_DNA"/>
</dbReference>
<dbReference type="Gene3D" id="3.40.190.150">
    <property type="entry name" value="Bordetella uptake gene, domain 1"/>
    <property type="match status" value="1"/>
</dbReference>
<feature type="chain" id="PRO_5037003279" evidence="2">
    <location>
        <begin position="25"/>
        <end position="335"/>
    </location>
</feature>
<dbReference type="InterPro" id="IPR005064">
    <property type="entry name" value="BUG"/>
</dbReference>
<dbReference type="RefSeq" id="WP_201170894.1">
    <property type="nucleotide sequence ID" value="NZ_JAEPWM010000004.1"/>
</dbReference>
<dbReference type="PIRSF" id="PIRSF017082">
    <property type="entry name" value="YflP"/>
    <property type="match status" value="1"/>
</dbReference>
<comment type="caution">
    <text evidence="3">The sequence shown here is derived from an EMBL/GenBank/DDBJ whole genome shotgun (WGS) entry which is preliminary data.</text>
</comment>
<reference evidence="3" key="2">
    <citation type="submission" date="2021-01" db="EMBL/GenBank/DDBJ databases">
        <authorList>
            <person name="Kang M."/>
        </authorList>
    </citation>
    <scope>NUCLEOTIDE SEQUENCE</scope>
    <source>
        <strain evidence="3">KACC 17527</strain>
    </source>
</reference>
<dbReference type="InterPro" id="IPR042100">
    <property type="entry name" value="Bug_dom1"/>
</dbReference>
<evidence type="ECO:0000313" key="3">
    <source>
        <dbReference type="EMBL" id="MBK6006771.1"/>
    </source>
</evidence>
<protein>
    <submittedName>
        <fullName evidence="3">Tripartite tricarboxylate transporter substrate binding protein</fullName>
    </submittedName>
</protein>
<keyword evidence="2" id="KW-0732">Signal</keyword>
<dbReference type="Gene3D" id="3.40.190.10">
    <property type="entry name" value="Periplasmic binding protein-like II"/>
    <property type="match status" value="1"/>
</dbReference>
<dbReference type="PANTHER" id="PTHR42928:SF5">
    <property type="entry name" value="BLR1237 PROTEIN"/>
    <property type="match status" value="1"/>
</dbReference>
<evidence type="ECO:0000313" key="4">
    <source>
        <dbReference type="Proteomes" id="UP000630528"/>
    </source>
</evidence>